<sequence>MTDYSTFSDEQLSLLLQKDDYSAFSEIYTRYKGPLYIHAFHRLKDREECKDLIQQLFATLWDNRKTIIFKSYLSGYLYASVRNKVFNVIAHKRVASSYLDSIGQFANSGEYITDQTVRERELSQIIEKEINALPLKMREVFELSRKANLSHKQIAEELNISEKTVRNQVHNAIKILRVKLGILVYVVFIFYR</sequence>
<comment type="similarity">
    <text evidence="1">Belongs to the sigma-70 factor family. ECF subfamily.</text>
</comment>
<dbReference type="InterPro" id="IPR013249">
    <property type="entry name" value="RNA_pol_sigma70_r4_t2"/>
</dbReference>
<feature type="domain" description="RNA polymerase sigma-70 region 2" evidence="5">
    <location>
        <begin position="27"/>
        <end position="90"/>
    </location>
</feature>
<evidence type="ECO:0000313" key="7">
    <source>
        <dbReference type="EMBL" id="MBE9665398.1"/>
    </source>
</evidence>
<feature type="domain" description="RNA polymerase sigma factor 70 region 4 type 2" evidence="6">
    <location>
        <begin position="124"/>
        <end position="174"/>
    </location>
</feature>
<dbReference type="InterPro" id="IPR036388">
    <property type="entry name" value="WH-like_DNA-bd_sf"/>
</dbReference>
<keyword evidence="2" id="KW-0805">Transcription regulation</keyword>
<dbReference type="CDD" id="cd06171">
    <property type="entry name" value="Sigma70_r4"/>
    <property type="match status" value="1"/>
</dbReference>
<dbReference type="NCBIfam" id="TIGR02985">
    <property type="entry name" value="Sig70_bacteroi1"/>
    <property type="match status" value="1"/>
</dbReference>
<dbReference type="PANTHER" id="PTHR43133">
    <property type="entry name" value="RNA POLYMERASE ECF-TYPE SIGMA FACTO"/>
    <property type="match status" value="1"/>
</dbReference>
<gene>
    <name evidence="7" type="ORF">IRJ18_03425</name>
</gene>
<dbReference type="EMBL" id="JADFFM010000001">
    <property type="protein sequence ID" value="MBE9665398.1"/>
    <property type="molecule type" value="Genomic_DNA"/>
</dbReference>
<evidence type="ECO:0000256" key="2">
    <source>
        <dbReference type="ARBA" id="ARBA00023015"/>
    </source>
</evidence>
<dbReference type="InterPro" id="IPR013325">
    <property type="entry name" value="RNA_pol_sigma_r2"/>
</dbReference>
<evidence type="ECO:0000256" key="1">
    <source>
        <dbReference type="ARBA" id="ARBA00010641"/>
    </source>
</evidence>
<dbReference type="InterPro" id="IPR014327">
    <property type="entry name" value="RNA_pol_sigma70_bacteroid"/>
</dbReference>
<dbReference type="Pfam" id="PF08281">
    <property type="entry name" value="Sigma70_r4_2"/>
    <property type="match status" value="1"/>
</dbReference>
<dbReference type="Gene3D" id="1.10.10.10">
    <property type="entry name" value="Winged helix-like DNA-binding domain superfamily/Winged helix DNA-binding domain"/>
    <property type="match status" value="1"/>
</dbReference>
<dbReference type="SUPFAM" id="SSF88659">
    <property type="entry name" value="Sigma3 and sigma4 domains of RNA polymerase sigma factors"/>
    <property type="match status" value="1"/>
</dbReference>
<evidence type="ECO:0000259" key="6">
    <source>
        <dbReference type="Pfam" id="PF08281"/>
    </source>
</evidence>
<dbReference type="Proteomes" id="UP000632774">
    <property type="component" value="Unassembled WGS sequence"/>
</dbReference>
<evidence type="ECO:0000256" key="4">
    <source>
        <dbReference type="ARBA" id="ARBA00023163"/>
    </source>
</evidence>
<dbReference type="InterPro" id="IPR007627">
    <property type="entry name" value="RNA_pol_sigma70_r2"/>
</dbReference>
<dbReference type="InterPro" id="IPR013324">
    <property type="entry name" value="RNA_pol_sigma_r3/r4-like"/>
</dbReference>
<dbReference type="InterPro" id="IPR014284">
    <property type="entry name" value="RNA_pol_sigma-70_dom"/>
</dbReference>
<keyword evidence="3" id="KW-0731">Sigma factor</keyword>
<evidence type="ECO:0000259" key="5">
    <source>
        <dbReference type="Pfam" id="PF04542"/>
    </source>
</evidence>
<dbReference type="InterPro" id="IPR039425">
    <property type="entry name" value="RNA_pol_sigma-70-like"/>
</dbReference>
<evidence type="ECO:0000313" key="8">
    <source>
        <dbReference type="Proteomes" id="UP000632774"/>
    </source>
</evidence>
<keyword evidence="8" id="KW-1185">Reference proteome</keyword>
<accession>A0ABR9XEC1</accession>
<dbReference type="Gene3D" id="1.10.1740.10">
    <property type="match status" value="1"/>
</dbReference>
<evidence type="ECO:0000256" key="3">
    <source>
        <dbReference type="ARBA" id="ARBA00023082"/>
    </source>
</evidence>
<name>A0ABR9XEC1_9SPHI</name>
<organism evidence="7 8">
    <name type="scientific">Mucilaginibacter boryungensis</name>
    <dbReference type="NCBI Taxonomy" id="768480"/>
    <lineage>
        <taxon>Bacteria</taxon>
        <taxon>Pseudomonadati</taxon>
        <taxon>Bacteroidota</taxon>
        <taxon>Sphingobacteriia</taxon>
        <taxon>Sphingobacteriales</taxon>
        <taxon>Sphingobacteriaceae</taxon>
        <taxon>Mucilaginibacter</taxon>
    </lineage>
</organism>
<comment type="caution">
    <text evidence="7">The sequence shown here is derived from an EMBL/GenBank/DDBJ whole genome shotgun (WGS) entry which is preliminary data.</text>
</comment>
<proteinExistence type="inferred from homology"/>
<dbReference type="SUPFAM" id="SSF88946">
    <property type="entry name" value="Sigma2 domain of RNA polymerase sigma factors"/>
    <property type="match status" value="1"/>
</dbReference>
<dbReference type="NCBIfam" id="TIGR02937">
    <property type="entry name" value="sigma70-ECF"/>
    <property type="match status" value="1"/>
</dbReference>
<keyword evidence="4" id="KW-0804">Transcription</keyword>
<reference evidence="7 8" key="1">
    <citation type="submission" date="2020-10" db="EMBL/GenBank/DDBJ databases">
        <title>Mucilaginibacter mali sp. nov., isolated from rhizosphere soil of apple orchard.</title>
        <authorList>
            <person name="Lee J.-S."/>
            <person name="Kim H.S."/>
            <person name="Kim J.-S."/>
        </authorList>
    </citation>
    <scope>NUCLEOTIDE SEQUENCE [LARGE SCALE GENOMIC DNA]</scope>
    <source>
        <strain evidence="7 8">KCTC 23157</strain>
    </source>
</reference>
<dbReference type="PANTHER" id="PTHR43133:SF46">
    <property type="entry name" value="RNA POLYMERASE SIGMA-70 FACTOR ECF SUBFAMILY"/>
    <property type="match status" value="1"/>
</dbReference>
<protein>
    <submittedName>
        <fullName evidence="7">RNA polymerase sigma-70 factor</fullName>
    </submittedName>
</protein>
<dbReference type="Pfam" id="PF04542">
    <property type="entry name" value="Sigma70_r2"/>
    <property type="match status" value="1"/>
</dbReference>
<dbReference type="RefSeq" id="WP_194104796.1">
    <property type="nucleotide sequence ID" value="NZ_JADFFM010000001.1"/>
</dbReference>